<proteinExistence type="predicted"/>
<organism evidence="2 3">
    <name type="scientific">Pagothenia borchgrevinki</name>
    <name type="common">Bald rockcod</name>
    <name type="synonym">Trematomus borchgrevinki</name>
    <dbReference type="NCBI Taxonomy" id="8213"/>
    <lineage>
        <taxon>Eukaryota</taxon>
        <taxon>Metazoa</taxon>
        <taxon>Chordata</taxon>
        <taxon>Craniata</taxon>
        <taxon>Vertebrata</taxon>
        <taxon>Euteleostomi</taxon>
        <taxon>Actinopterygii</taxon>
        <taxon>Neopterygii</taxon>
        <taxon>Teleostei</taxon>
        <taxon>Neoteleostei</taxon>
        <taxon>Acanthomorphata</taxon>
        <taxon>Eupercaria</taxon>
        <taxon>Perciformes</taxon>
        <taxon>Notothenioidei</taxon>
        <taxon>Nototheniidae</taxon>
        <taxon>Pagothenia</taxon>
    </lineage>
</organism>
<name>A0ABD2HJT7_PAGBO</name>
<keyword evidence="1" id="KW-0732">Signal</keyword>
<evidence type="ECO:0000256" key="1">
    <source>
        <dbReference type="SAM" id="SignalP"/>
    </source>
</evidence>
<feature type="signal peptide" evidence="1">
    <location>
        <begin position="1"/>
        <end position="19"/>
    </location>
</feature>
<comment type="caution">
    <text evidence="2">The sequence shown here is derived from an EMBL/GenBank/DDBJ whole genome shotgun (WGS) entry which is preliminary data.</text>
</comment>
<reference evidence="2 3" key="1">
    <citation type="journal article" date="2022" name="G3 (Bethesda)">
        <title>Evaluating Illumina-, Nanopore-, and PacBio-based genome assembly strategies with the bald notothen, Trematomus borchgrevinki.</title>
        <authorList>
            <person name="Rayamajhi N."/>
            <person name="Cheng C.C."/>
            <person name="Catchen J.M."/>
        </authorList>
    </citation>
    <scope>NUCLEOTIDE SEQUENCE [LARGE SCALE GENOMIC DNA]</scope>
    <source>
        <strain evidence="2">AGRC-2024</strain>
    </source>
</reference>
<evidence type="ECO:0000313" key="2">
    <source>
        <dbReference type="EMBL" id="KAL3066242.1"/>
    </source>
</evidence>
<dbReference type="AlphaFoldDB" id="A0ABD2HJT7"/>
<evidence type="ECO:0000313" key="3">
    <source>
        <dbReference type="Proteomes" id="UP001619887"/>
    </source>
</evidence>
<gene>
    <name evidence="2" type="ORF">OYC64_016236</name>
</gene>
<dbReference type="Proteomes" id="UP001619887">
    <property type="component" value="Unassembled WGS sequence"/>
</dbReference>
<accession>A0ABD2HJT7</accession>
<reference evidence="2 3" key="2">
    <citation type="journal article" date="2024" name="G3 (Bethesda)">
        <title>The genome of the cryopelagic Antarctic bald notothen, Trematomus borchgrevinki.</title>
        <authorList>
            <person name="Rayamajhi N."/>
            <person name="Rivera-Colon A.G."/>
            <person name="Minhas B.F."/>
            <person name="Cheng C.C."/>
            <person name="Catchen J.M."/>
        </authorList>
    </citation>
    <scope>NUCLEOTIDE SEQUENCE [LARGE SCALE GENOMIC DNA]</scope>
    <source>
        <strain evidence="2">AGRC-2024</strain>
    </source>
</reference>
<dbReference type="EMBL" id="JBIYXZ010002068">
    <property type="protein sequence ID" value="KAL3066242.1"/>
    <property type="molecule type" value="Genomic_DNA"/>
</dbReference>
<sequence>MKLLLLLAVAASQMELSASQRGTLYAPGGNIDIGDVTITFYGKTYTWLHVKMGNKNEVCLKNDPSEDDIDCVVTSDGVASDKVVYSIIKRSVTPFPSLVNIKTKGLGYIYIQFYTGATQIMDWVFYNHRLQAAFHTSHALQFPAILVSMT</sequence>
<feature type="chain" id="PRO_5044814687" evidence="1">
    <location>
        <begin position="20"/>
        <end position="150"/>
    </location>
</feature>
<protein>
    <submittedName>
        <fullName evidence="2">Uncharacterized protein</fullName>
    </submittedName>
</protein>
<keyword evidence="3" id="KW-1185">Reference proteome</keyword>